<dbReference type="RefSeq" id="WP_248150055.1">
    <property type="nucleotide sequence ID" value="NZ_JALNMJ010000001.1"/>
</dbReference>
<evidence type="ECO:0000313" key="4">
    <source>
        <dbReference type="Proteomes" id="UP001431221"/>
    </source>
</evidence>
<feature type="transmembrane region" description="Helical" evidence="2">
    <location>
        <begin position="42"/>
        <end position="65"/>
    </location>
</feature>
<keyword evidence="2" id="KW-0472">Membrane</keyword>
<reference evidence="3" key="1">
    <citation type="submission" date="2022-04" db="EMBL/GenBank/DDBJ databases">
        <title>Roseibium sp. CAU 1639 isolated from mud.</title>
        <authorList>
            <person name="Kim W."/>
        </authorList>
    </citation>
    <scope>NUCLEOTIDE SEQUENCE</scope>
    <source>
        <strain evidence="3">CAU 1639</strain>
    </source>
</reference>
<evidence type="ECO:0000313" key="3">
    <source>
        <dbReference type="EMBL" id="MCK7610922.1"/>
    </source>
</evidence>
<gene>
    <name evidence="3" type="ORF">M0H32_02010</name>
</gene>
<comment type="caution">
    <text evidence="3">The sequence shown here is derived from an EMBL/GenBank/DDBJ whole genome shotgun (WGS) entry which is preliminary data.</text>
</comment>
<feature type="transmembrane region" description="Helical" evidence="2">
    <location>
        <begin position="77"/>
        <end position="102"/>
    </location>
</feature>
<feature type="region of interest" description="Disordered" evidence="1">
    <location>
        <begin position="286"/>
        <end position="329"/>
    </location>
</feature>
<evidence type="ECO:0000256" key="1">
    <source>
        <dbReference type="SAM" id="MobiDB-lite"/>
    </source>
</evidence>
<feature type="compositionally biased region" description="Acidic residues" evidence="1">
    <location>
        <begin position="312"/>
        <end position="329"/>
    </location>
</feature>
<dbReference type="Pfam" id="PF07386">
    <property type="entry name" value="DUF1499"/>
    <property type="match status" value="1"/>
</dbReference>
<proteinExistence type="predicted"/>
<keyword evidence="4" id="KW-1185">Reference proteome</keyword>
<dbReference type="EMBL" id="JALNMJ010000001">
    <property type="protein sequence ID" value="MCK7610922.1"/>
    <property type="molecule type" value="Genomic_DNA"/>
</dbReference>
<protein>
    <submittedName>
        <fullName evidence="3">DUF1499 domain-containing protein</fullName>
    </submittedName>
</protein>
<accession>A0ABT0GNC2</accession>
<sequence length="329" mass="35451">MKRYAVYRTSAAPASRKLGSIGLALAVIALLAKRFDLIDADVFVLSLVAAAVVAMLAMLLALFAFNRIWTRGGPGVPAALTGTFFALLALTPSALLIGLLTLHPGTHDLSTDRAQPPEIKAEVVLTRTPFLTWLDTALANHVWPVVALTKGGEEPAEAVNTARYPDIVSRRYRITTAQLHAAGVKAMDGLSWTIVDELPPDLLDAATRLQAQGTSQLLGLKTDIVLRIQPDPVGALLDVRARSRTPLRDLSGNVDHIRSVFAEIDRVLLETYGDLARLAVDESDLEDVELQPEPAGEPRDTIPLPGFKPYFEEEDATVPDGVDATDLEG</sequence>
<evidence type="ECO:0000256" key="2">
    <source>
        <dbReference type="SAM" id="Phobius"/>
    </source>
</evidence>
<keyword evidence="2" id="KW-0812">Transmembrane</keyword>
<name>A0ABT0GNC2_9HYPH</name>
<organism evidence="3 4">
    <name type="scientific">Roseibium sediminicola</name>
    <dbReference type="NCBI Taxonomy" id="2933272"/>
    <lineage>
        <taxon>Bacteria</taxon>
        <taxon>Pseudomonadati</taxon>
        <taxon>Pseudomonadota</taxon>
        <taxon>Alphaproteobacteria</taxon>
        <taxon>Hyphomicrobiales</taxon>
        <taxon>Stappiaceae</taxon>
        <taxon>Roseibium</taxon>
    </lineage>
</organism>
<dbReference type="Proteomes" id="UP001431221">
    <property type="component" value="Unassembled WGS sequence"/>
</dbReference>
<dbReference type="InterPro" id="IPR010865">
    <property type="entry name" value="DUF1499"/>
</dbReference>
<keyword evidence="2" id="KW-1133">Transmembrane helix</keyword>